<dbReference type="GO" id="GO:0043565">
    <property type="term" value="F:sequence-specific DNA binding"/>
    <property type="evidence" value="ECO:0007669"/>
    <property type="project" value="InterPro"/>
</dbReference>
<dbReference type="SMART" id="SM00342">
    <property type="entry name" value="HTH_ARAC"/>
    <property type="match status" value="1"/>
</dbReference>
<dbReference type="InterPro" id="IPR032783">
    <property type="entry name" value="AraC_lig"/>
</dbReference>
<dbReference type="InterPro" id="IPR014710">
    <property type="entry name" value="RmlC-like_jellyroll"/>
</dbReference>
<name>A0A5S9QRH3_9GAMM</name>
<dbReference type="Proteomes" id="UP000434580">
    <property type="component" value="Unassembled WGS sequence"/>
</dbReference>
<organism evidence="6 7">
    <name type="scientific">BD1-7 clade bacterium</name>
    <dbReference type="NCBI Taxonomy" id="2029982"/>
    <lineage>
        <taxon>Bacteria</taxon>
        <taxon>Pseudomonadati</taxon>
        <taxon>Pseudomonadota</taxon>
        <taxon>Gammaproteobacteria</taxon>
        <taxon>Cellvibrionales</taxon>
        <taxon>Spongiibacteraceae</taxon>
        <taxon>BD1-7 clade</taxon>
    </lineage>
</organism>
<evidence type="ECO:0000313" key="6">
    <source>
        <dbReference type="EMBL" id="CAA0121284.1"/>
    </source>
</evidence>
<dbReference type="OrthoDB" id="9783876at2"/>
<dbReference type="SUPFAM" id="SSF51215">
    <property type="entry name" value="Regulatory protein AraC"/>
    <property type="match status" value="1"/>
</dbReference>
<dbReference type="GO" id="GO:0003700">
    <property type="term" value="F:DNA-binding transcription factor activity"/>
    <property type="evidence" value="ECO:0007669"/>
    <property type="project" value="InterPro"/>
</dbReference>
<protein>
    <submittedName>
        <fullName evidence="6">RCS-specific HTH-type transcriptional activator RclR</fullName>
    </submittedName>
</protein>
<proteinExistence type="predicted"/>
<dbReference type="SUPFAM" id="SSF46689">
    <property type="entry name" value="Homeodomain-like"/>
    <property type="match status" value="2"/>
</dbReference>
<dbReference type="PANTHER" id="PTHR46796">
    <property type="entry name" value="HTH-TYPE TRANSCRIPTIONAL ACTIVATOR RHAS-RELATED"/>
    <property type="match status" value="1"/>
</dbReference>
<evidence type="ECO:0000313" key="7">
    <source>
        <dbReference type="Proteomes" id="UP000434580"/>
    </source>
</evidence>
<evidence type="ECO:0000259" key="4">
    <source>
        <dbReference type="PROSITE" id="PS01124"/>
    </source>
</evidence>
<dbReference type="Pfam" id="PF12833">
    <property type="entry name" value="HTH_18"/>
    <property type="match status" value="1"/>
</dbReference>
<sequence>MDSLSALLTDIDFSADVFFSGSMCGLKPFEAEMAGLLHFLKAGSMTLVTDQGHEIHLNQASVIFIPSGSHHRIQVKEPEDAELVCANIAFQPRHKAALVDHLPKFIVVPVDQDPRVSEAARWIFEEAFDEVFGRKIVIDRLCDIFMVQILRHVIENGTVEMGLFAASSHPRLAPLMKQLQESPQMEWTVDSMAEATAMSRSKFAALFKDSVGQAPMEYVTDLRLAMAQGLLEKNRPVGLVANEVGYENASSLSRVFKKRFGVTPKQWLKKYTDNTKP</sequence>
<dbReference type="PANTHER" id="PTHR46796:SF7">
    <property type="entry name" value="ARAC FAMILY TRANSCRIPTIONAL REGULATOR"/>
    <property type="match status" value="1"/>
</dbReference>
<evidence type="ECO:0000256" key="1">
    <source>
        <dbReference type="ARBA" id="ARBA00023015"/>
    </source>
</evidence>
<evidence type="ECO:0000313" key="8">
    <source>
        <dbReference type="Proteomes" id="UP000441399"/>
    </source>
</evidence>
<dbReference type="PROSITE" id="PS01124">
    <property type="entry name" value="HTH_ARAC_FAMILY_2"/>
    <property type="match status" value="1"/>
</dbReference>
<keyword evidence="2" id="KW-0238">DNA-binding</keyword>
<dbReference type="Pfam" id="PF12852">
    <property type="entry name" value="Cupin_6"/>
    <property type="match status" value="1"/>
</dbReference>
<dbReference type="InterPro" id="IPR018060">
    <property type="entry name" value="HTH_AraC"/>
</dbReference>
<keyword evidence="1" id="KW-0805">Transcription regulation</keyword>
<gene>
    <name evidence="6" type="primary">rclR_2</name>
    <name evidence="5" type="synonym">rclR_6</name>
    <name evidence="6" type="ORF">DPBNPPHM_02734</name>
    <name evidence="5" type="ORF">OPDIPICF_04642</name>
</gene>
<evidence type="ECO:0000256" key="3">
    <source>
        <dbReference type="ARBA" id="ARBA00023163"/>
    </source>
</evidence>
<feature type="domain" description="HTH araC/xylS-type" evidence="4">
    <location>
        <begin position="173"/>
        <end position="270"/>
    </location>
</feature>
<keyword evidence="8" id="KW-1185">Reference proteome</keyword>
<dbReference type="EMBL" id="CACSII010000021">
    <property type="protein sequence ID" value="CAA0121284.1"/>
    <property type="molecule type" value="Genomic_DNA"/>
</dbReference>
<dbReference type="Gene3D" id="2.60.120.10">
    <property type="entry name" value="Jelly Rolls"/>
    <property type="match status" value="1"/>
</dbReference>
<dbReference type="Gene3D" id="1.10.10.60">
    <property type="entry name" value="Homeodomain-like"/>
    <property type="match status" value="2"/>
</dbReference>
<evidence type="ECO:0000313" key="5">
    <source>
        <dbReference type="EMBL" id="CAA0112399.1"/>
    </source>
</evidence>
<dbReference type="InterPro" id="IPR009057">
    <property type="entry name" value="Homeodomain-like_sf"/>
</dbReference>
<dbReference type="InterPro" id="IPR037923">
    <property type="entry name" value="HTH-like"/>
</dbReference>
<dbReference type="AlphaFoldDB" id="A0A5S9QRH3"/>
<dbReference type="Proteomes" id="UP000441399">
    <property type="component" value="Unassembled WGS sequence"/>
</dbReference>
<dbReference type="InterPro" id="IPR050204">
    <property type="entry name" value="AraC_XylS_family_regulators"/>
</dbReference>
<dbReference type="CDD" id="cd02208">
    <property type="entry name" value="cupin_RmlC-like"/>
    <property type="match status" value="1"/>
</dbReference>
<keyword evidence="3" id="KW-0804">Transcription</keyword>
<evidence type="ECO:0000256" key="2">
    <source>
        <dbReference type="ARBA" id="ARBA00023125"/>
    </source>
</evidence>
<dbReference type="EMBL" id="CACSIO010000013">
    <property type="protein sequence ID" value="CAA0112399.1"/>
    <property type="molecule type" value="Genomic_DNA"/>
</dbReference>
<reference evidence="7 8" key="1">
    <citation type="submission" date="2019-11" db="EMBL/GenBank/DDBJ databases">
        <authorList>
            <person name="Holert J."/>
        </authorList>
    </citation>
    <scope>NUCLEOTIDE SEQUENCE [LARGE SCALE GENOMIC DNA]</scope>
    <source>
        <strain evidence="6">BC5_2</strain>
        <strain evidence="5">SB11_3</strain>
    </source>
</reference>
<accession>A0A5S9QRH3</accession>